<dbReference type="SUPFAM" id="SSF53933">
    <property type="entry name" value="Microbial ribonucleases"/>
    <property type="match status" value="1"/>
</dbReference>
<dbReference type="EMBL" id="MVHS01000041">
    <property type="protein sequence ID" value="ORA67718.1"/>
    <property type="molecule type" value="Genomic_DNA"/>
</dbReference>
<evidence type="ECO:0000313" key="5">
    <source>
        <dbReference type="Proteomes" id="UP000192801"/>
    </source>
</evidence>
<protein>
    <submittedName>
        <fullName evidence="4">Ribonuclease</fullName>
    </submittedName>
</protein>
<proteinExistence type="predicted"/>
<keyword evidence="5" id="KW-1185">Reference proteome</keyword>
<evidence type="ECO:0000313" key="4">
    <source>
        <dbReference type="EMBL" id="ORA67718.1"/>
    </source>
</evidence>
<dbReference type="Pfam" id="PF00545">
    <property type="entry name" value="Ribonuclease"/>
    <property type="match status" value="1"/>
</dbReference>
<organism evidence="4 5">
    <name type="scientific">Mycolicibacterium insubricum</name>
    <dbReference type="NCBI Taxonomy" id="444597"/>
    <lineage>
        <taxon>Bacteria</taxon>
        <taxon>Bacillati</taxon>
        <taxon>Actinomycetota</taxon>
        <taxon>Actinomycetes</taxon>
        <taxon>Mycobacteriales</taxon>
        <taxon>Mycobacteriaceae</taxon>
        <taxon>Mycolicibacterium</taxon>
    </lineage>
</organism>
<feature type="region of interest" description="Disordered" evidence="3">
    <location>
        <begin position="1"/>
        <end position="28"/>
    </location>
</feature>
<comment type="caution">
    <text evidence="4">The sequence shown here is derived from an EMBL/GenBank/DDBJ whole genome shotgun (WGS) entry which is preliminary data.</text>
</comment>
<dbReference type="STRING" id="444597.BST26_15500"/>
<dbReference type="AlphaFoldDB" id="A0A1X0D5T9"/>
<dbReference type="InterPro" id="IPR016191">
    <property type="entry name" value="Ribonuclease/ribotoxin"/>
</dbReference>
<reference evidence="4 5" key="1">
    <citation type="submission" date="2016-12" db="EMBL/GenBank/DDBJ databases">
        <title>The new phylogeny of genus Mycobacterium.</title>
        <authorList>
            <person name="Tortoli E."/>
            <person name="Trovato A."/>
            <person name="Cirillo D.M."/>
        </authorList>
    </citation>
    <scope>NUCLEOTIDE SEQUENCE [LARGE SCALE GENOMIC DNA]</scope>
    <source>
        <strain evidence="4 5">DSM 45130</strain>
    </source>
</reference>
<keyword evidence="1" id="KW-0540">Nuclease</keyword>
<sequence>MWWPGRESVPPSHPAPSSATTATHGSTAARGALPDCALSELPREATDTVEVIHRGGPFRYPRNDGVVFGNYEHRLPNRGKGYYHEYTVVTPGAKNRSTRRVVTGGTPVTDPPEYYYTGDHYNSFCLITDAKGR</sequence>
<accession>A0A1X0D5T9</accession>
<evidence type="ECO:0000256" key="3">
    <source>
        <dbReference type="SAM" id="MobiDB-lite"/>
    </source>
</evidence>
<dbReference type="GO" id="GO:0016787">
    <property type="term" value="F:hydrolase activity"/>
    <property type="evidence" value="ECO:0007669"/>
    <property type="project" value="UniProtKB-KW"/>
</dbReference>
<dbReference type="GO" id="GO:0003723">
    <property type="term" value="F:RNA binding"/>
    <property type="evidence" value="ECO:0007669"/>
    <property type="project" value="InterPro"/>
</dbReference>
<dbReference type="Proteomes" id="UP000192801">
    <property type="component" value="Unassembled WGS sequence"/>
</dbReference>
<evidence type="ECO:0000256" key="2">
    <source>
        <dbReference type="ARBA" id="ARBA00022801"/>
    </source>
</evidence>
<feature type="compositionally biased region" description="Low complexity" evidence="3">
    <location>
        <begin position="15"/>
        <end position="28"/>
    </location>
</feature>
<dbReference type="Gene3D" id="3.10.450.30">
    <property type="entry name" value="Microbial ribonucleases"/>
    <property type="match status" value="1"/>
</dbReference>
<keyword evidence="2" id="KW-0378">Hydrolase</keyword>
<dbReference type="GO" id="GO:0004521">
    <property type="term" value="F:RNA endonuclease activity"/>
    <property type="evidence" value="ECO:0007669"/>
    <property type="project" value="InterPro"/>
</dbReference>
<gene>
    <name evidence="4" type="ORF">BST26_15500</name>
</gene>
<evidence type="ECO:0000256" key="1">
    <source>
        <dbReference type="ARBA" id="ARBA00022722"/>
    </source>
</evidence>
<dbReference type="InterPro" id="IPR000026">
    <property type="entry name" value="N1-like"/>
</dbReference>
<name>A0A1X0D5T9_9MYCO</name>